<organism evidence="2 3">
    <name type="scientific">Engystomops pustulosus</name>
    <name type="common">Tungara frog</name>
    <name type="synonym">Physalaemus pustulosus</name>
    <dbReference type="NCBI Taxonomy" id="76066"/>
    <lineage>
        <taxon>Eukaryota</taxon>
        <taxon>Metazoa</taxon>
        <taxon>Chordata</taxon>
        <taxon>Craniata</taxon>
        <taxon>Vertebrata</taxon>
        <taxon>Euteleostomi</taxon>
        <taxon>Amphibia</taxon>
        <taxon>Batrachia</taxon>
        <taxon>Anura</taxon>
        <taxon>Neobatrachia</taxon>
        <taxon>Hyloidea</taxon>
        <taxon>Leptodactylidae</taxon>
        <taxon>Leiuperinae</taxon>
        <taxon>Engystomops</taxon>
    </lineage>
</organism>
<dbReference type="AlphaFoldDB" id="A0AAV7BPT4"/>
<name>A0AAV7BPT4_ENGPU</name>
<keyword evidence="1" id="KW-0472">Membrane</keyword>
<evidence type="ECO:0000256" key="1">
    <source>
        <dbReference type="SAM" id="Phobius"/>
    </source>
</evidence>
<accession>A0AAV7BPT4</accession>
<evidence type="ECO:0000313" key="2">
    <source>
        <dbReference type="EMBL" id="KAG8574722.1"/>
    </source>
</evidence>
<keyword evidence="1" id="KW-0812">Transmembrane</keyword>
<comment type="caution">
    <text evidence="2">The sequence shown here is derived from an EMBL/GenBank/DDBJ whole genome shotgun (WGS) entry which is preliminary data.</text>
</comment>
<sequence length="84" mass="9761">MTLTFSSCLCKWSRLKTRQQMARSMVAIETLHRGNGAASSRTLCSQECEEEEEEGLVYIVISFVSFIIFIVFDLFLHYMKTLER</sequence>
<dbReference type="Proteomes" id="UP000824782">
    <property type="component" value="Unassembled WGS sequence"/>
</dbReference>
<gene>
    <name evidence="2" type="ORF">GDO81_009294</name>
</gene>
<keyword evidence="1" id="KW-1133">Transmembrane helix</keyword>
<evidence type="ECO:0000313" key="3">
    <source>
        <dbReference type="Proteomes" id="UP000824782"/>
    </source>
</evidence>
<keyword evidence="3" id="KW-1185">Reference proteome</keyword>
<protein>
    <submittedName>
        <fullName evidence="2">Uncharacterized protein</fullName>
    </submittedName>
</protein>
<feature type="transmembrane region" description="Helical" evidence="1">
    <location>
        <begin position="55"/>
        <end position="76"/>
    </location>
</feature>
<proteinExistence type="predicted"/>
<dbReference type="EMBL" id="WNYA01000004">
    <property type="protein sequence ID" value="KAG8574722.1"/>
    <property type="molecule type" value="Genomic_DNA"/>
</dbReference>
<reference evidence="2" key="1">
    <citation type="thesis" date="2020" institute="ProQuest LLC" country="789 East Eisenhower Parkway, Ann Arbor, MI, USA">
        <title>Comparative Genomics and Chromosome Evolution.</title>
        <authorList>
            <person name="Mudd A.B."/>
        </authorList>
    </citation>
    <scope>NUCLEOTIDE SEQUENCE</scope>
    <source>
        <strain evidence="2">237g6f4</strain>
        <tissue evidence="2">Blood</tissue>
    </source>
</reference>